<dbReference type="AlphaFoldDB" id="A0AAN9UMG6"/>
<evidence type="ECO:0000313" key="3">
    <source>
        <dbReference type="Proteomes" id="UP001320420"/>
    </source>
</evidence>
<keyword evidence="3" id="KW-1185">Reference proteome</keyword>
<gene>
    <name evidence="2" type="ORF">SLS62_008475</name>
</gene>
<sequence>MSNIGPTPLTSVLTPLTLSRTTPELPPAYHGGSAGGDSSSGGSNNTSSAIHANNDNASQMQMQMQRQGNYERLKTRNQQA</sequence>
<comment type="caution">
    <text evidence="2">The sequence shown here is derived from an EMBL/GenBank/DDBJ whole genome shotgun (WGS) entry which is preliminary data.</text>
</comment>
<dbReference type="EMBL" id="JAKJXP020000079">
    <property type="protein sequence ID" value="KAK7749080.1"/>
    <property type="molecule type" value="Genomic_DNA"/>
</dbReference>
<feature type="compositionally biased region" description="Low complexity" evidence="1">
    <location>
        <begin position="1"/>
        <end position="23"/>
    </location>
</feature>
<organism evidence="2 3">
    <name type="scientific">Diatrype stigma</name>
    <dbReference type="NCBI Taxonomy" id="117547"/>
    <lineage>
        <taxon>Eukaryota</taxon>
        <taxon>Fungi</taxon>
        <taxon>Dikarya</taxon>
        <taxon>Ascomycota</taxon>
        <taxon>Pezizomycotina</taxon>
        <taxon>Sordariomycetes</taxon>
        <taxon>Xylariomycetidae</taxon>
        <taxon>Xylariales</taxon>
        <taxon>Diatrypaceae</taxon>
        <taxon>Diatrype</taxon>
    </lineage>
</organism>
<dbReference type="Proteomes" id="UP001320420">
    <property type="component" value="Unassembled WGS sequence"/>
</dbReference>
<name>A0AAN9UMG6_9PEZI</name>
<evidence type="ECO:0000256" key="1">
    <source>
        <dbReference type="SAM" id="MobiDB-lite"/>
    </source>
</evidence>
<reference evidence="2 3" key="1">
    <citation type="submission" date="2024-02" db="EMBL/GenBank/DDBJ databases">
        <title>De novo assembly and annotation of 12 fungi associated with fruit tree decline syndrome in Ontario, Canada.</title>
        <authorList>
            <person name="Sulman M."/>
            <person name="Ellouze W."/>
            <person name="Ilyukhin E."/>
        </authorList>
    </citation>
    <scope>NUCLEOTIDE SEQUENCE [LARGE SCALE GENOMIC DNA]</scope>
    <source>
        <strain evidence="2 3">M11/M66-122</strain>
    </source>
</reference>
<accession>A0AAN9UMG6</accession>
<feature type="region of interest" description="Disordered" evidence="1">
    <location>
        <begin position="1"/>
        <end position="80"/>
    </location>
</feature>
<feature type="compositionally biased region" description="Low complexity" evidence="1">
    <location>
        <begin position="40"/>
        <end position="49"/>
    </location>
</feature>
<feature type="compositionally biased region" description="Polar residues" evidence="1">
    <location>
        <begin position="50"/>
        <end position="68"/>
    </location>
</feature>
<protein>
    <submittedName>
        <fullName evidence="2">Uncharacterized protein</fullName>
    </submittedName>
</protein>
<evidence type="ECO:0000313" key="2">
    <source>
        <dbReference type="EMBL" id="KAK7749080.1"/>
    </source>
</evidence>
<proteinExistence type="predicted"/>